<dbReference type="EMBL" id="BAUL01000311">
    <property type="protein sequence ID" value="GAD99668.1"/>
    <property type="molecule type" value="Genomic_DNA"/>
</dbReference>
<dbReference type="AlphaFoldDB" id="V5G5C4"/>
<organism evidence="1 2">
    <name type="scientific">Byssochlamys spectabilis (strain No. 5 / NBRC 109023)</name>
    <name type="common">Paecilomyces variotii</name>
    <dbReference type="NCBI Taxonomy" id="1356009"/>
    <lineage>
        <taxon>Eukaryota</taxon>
        <taxon>Fungi</taxon>
        <taxon>Dikarya</taxon>
        <taxon>Ascomycota</taxon>
        <taxon>Pezizomycotina</taxon>
        <taxon>Eurotiomycetes</taxon>
        <taxon>Eurotiomycetidae</taxon>
        <taxon>Eurotiales</taxon>
        <taxon>Thermoascaceae</taxon>
        <taxon>Paecilomyces</taxon>
    </lineage>
</organism>
<name>V5G5C4_BYSSN</name>
<sequence>MLDMTNIQQPTLPFYGTPIPRMIISSADLEKGNMPERFGIQFETAETYLVGTKSQQIRVSFDELMSFFGGVVALLDYGLTWRVIKGILQRWRRPGWNELEGSDPVWIDNSGPVFYEIRHGPDSIKVAPSDLESSRFGKVIKRQWDDGMNAMGNLWVAKIVLQALFSGLCRRTLAYLRLKSVGGL</sequence>
<dbReference type="HOGENOM" id="CLU_126092_0_0_1"/>
<comment type="caution">
    <text evidence="1">The sequence shown here is derived from an EMBL/GenBank/DDBJ whole genome shotgun (WGS) entry which is preliminary data.</text>
</comment>
<dbReference type="eggNOG" id="ENOG502RPIE">
    <property type="taxonomic scope" value="Eukaryota"/>
</dbReference>
<dbReference type="OrthoDB" id="4245873at2759"/>
<gene>
    <name evidence="1" type="ORF">PVAR5_8392</name>
</gene>
<reference evidence="2" key="1">
    <citation type="journal article" date="2014" name="Genome Announc.">
        <title>Draft genome sequence of the formaldehyde-resistant fungus Byssochlamys spectabilis No. 5 (anamorph Paecilomyces variotii No. 5) (NBRC109023).</title>
        <authorList>
            <person name="Oka T."/>
            <person name="Ekino K."/>
            <person name="Fukuda K."/>
            <person name="Nomura Y."/>
        </authorList>
    </citation>
    <scope>NUCLEOTIDE SEQUENCE [LARGE SCALE GENOMIC DNA]</scope>
    <source>
        <strain evidence="2">No. 5 / NBRC 109023</strain>
    </source>
</reference>
<accession>V5G5C4</accession>
<dbReference type="Proteomes" id="UP000018001">
    <property type="component" value="Unassembled WGS sequence"/>
</dbReference>
<dbReference type="InParanoid" id="V5G5C4"/>
<evidence type="ECO:0000313" key="2">
    <source>
        <dbReference type="Proteomes" id="UP000018001"/>
    </source>
</evidence>
<evidence type="ECO:0000313" key="1">
    <source>
        <dbReference type="EMBL" id="GAD99668.1"/>
    </source>
</evidence>
<proteinExistence type="predicted"/>
<keyword evidence="2" id="KW-1185">Reference proteome</keyword>
<protein>
    <submittedName>
        <fullName evidence="1">Uncharacterized protein</fullName>
    </submittedName>
</protein>